<dbReference type="Gene3D" id="3.40.1110.10">
    <property type="entry name" value="Calcium-transporting ATPase, cytoplasmic domain N"/>
    <property type="match status" value="1"/>
</dbReference>
<dbReference type="InterPro" id="IPR036412">
    <property type="entry name" value="HAD-like_sf"/>
</dbReference>
<feature type="domain" description="Cation-transporting P-type ATPase N-terminal" evidence="20">
    <location>
        <begin position="47"/>
        <end position="123"/>
    </location>
</feature>
<dbReference type="SUPFAM" id="SSF81665">
    <property type="entry name" value="Calcium ATPase, transmembrane domain M"/>
    <property type="match status" value="1"/>
</dbReference>
<evidence type="ECO:0000313" key="22">
    <source>
        <dbReference type="RefSeq" id="XP_045371279.1"/>
    </source>
</evidence>
<dbReference type="InterPro" id="IPR006408">
    <property type="entry name" value="P-type_ATPase_IIB"/>
</dbReference>
<keyword evidence="3 18" id="KW-0813">Transport</keyword>
<dbReference type="PROSITE" id="PS00154">
    <property type="entry name" value="ATPASE_E1_E2"/>
    <property type="match status" value="1"/>
</dbReference>
<evidence type="ECO:0000259" key="20">
    <source>
        <dbReference type="SMART" id="SM00831"/>
    </source>
</evidence>
<keyword evidence="11 18" id="KW-0067">ATP-binding</keyword>
<dbReference type="Pfam" id="PF00690">
    <property type="entry name" value="Cation_ATPase_N"/>
    <property type="match status" value="1"/>
</dbReference>
<keyword evidence="12" id="KW-0460">Magnesium</keyword>
<dbReference type="Pfam" id="PF08282">
    <property type="entry name" value="Hydrolase_3"/>
    <property type="match status" value="1"/>
</dbReference>
<evidence type="ECO:0000256" key="9">
    <source>
        <dbReference type="ARBA" id="ARBA00022741"/>
    </source>
</evidence>
<evidence type="ECO:0000256" key="15">
    <source>
        <dbReference type="ARBA" id="ARBA00022989"/>
    </source>
</evidence>
<keyword evidence="17 18" id="KW-0472">Membrane</keyword>
<evidence type="ECO:0000256" key="3">
    <source>
        <dbReference type="ARBA" id="ARBA00022448"/>
    </source>
</evidence>
<evidence type="ECO:0000256" key="13">
    <source>
        <dbReference type="ARBA" id="ARBA00022860"/>
    </source>
</evidence>
<feature type="transmembrane region" description="Helical" evidence="18">
    <location>
        <begin position="1063"/>
        <end position="1084"/>
    </location>
</feature>
<dbReference type="Pfam" id="PF00122">
    <property type="entry name" value="E1-E2_ATPase"/>
    <property type="match status" value="1"/>
</dbReference>
<dbReference type="InterPro" id="IPR018303">
    <property type="entry name" value="ATPase_P-typ_P_site"/>
</dbReference>
<dbReference type="Gene3D" id="2.70.150.10">
    <property type="entry name" value="Calcium-transporting ATPase, cytoplasmic transduction domain A"/>
    <property type="match status" value="1"/>
</dbReference>
<dbReference type="KEGG" id="cbai:105067459"/>
<keyword evidence="6 18" id="KW-0109">Calcium transport</keyword>
<evidence type="ECO:0000256" key="11">
    <source>
        <dbReference type="ARBA" id="ARBA00022840"/>
    </source>
</evidence>
<feature type="compositionally biased region" description="Basic and acidic residues" evidence="19">
    <location>
        <begin position="296"/>
        <end position="308"/>
    </location>
</feature>
<feature type="compositionally biased region" description="Polar residues" evidence="19">
    <location>
        <begin position="1"/>
        <end position="13"/>
    </location>
</feature>
<accession>A0A9W3G2P6</accession>
<dbReference type="FunFam" id="3.40.50.1000:FF:000007">
    <property type="entry name" value="Calcium-transporting ATPase"/>
    <property type="match status" value="1"/>
</dbReference>
<dbReference type="GO" id="GO:0046872">
    <property type="term" value="F:metal ion binding"/>
    <property type="evidence" value="ECO:0007669"/>
    <property type="project" value="UniProtKB-KW"/>
</dbReference>
<comment type="catalytic activity">
    <reaction evidence="18">
        <text>Ca(2+)(in) + ATP + H2O = Ca(2+)(out) + ADP + phosphate + H(+)</text>
        <dbReference type="Rhea" id="RHEA:18105"/>
        <dbReference type="ChEBI" id="CHEBI:15377"/>
        <dbReference type="ChEBI" id="CHEBI:15378"/>
        <dbReference type="ChEBI" id="CHEBI:29108"/>
        <dbReference type="ChEBI" id="CHEBI:30616"/>
        <dbReference type="ChEBI" id="CHEBI:43474"/>
        <dbReference type="ChEBI" id="CHEBI:456216"/>
        <dbReference type="EC" id="7.2.2.10"/>
    </reaction>
</comment>
<dbReference type="SUPFAM" id="SSF56784">
    <property type="entry name" value="HAD-like"/>
    <property type="match status" value="1"/>
</dbReference>
<dbReference type="CTD" id="491"/>
<dbReference type="GO" id="GO:0005516">
    <property type="term" value="F:calmodulin binding"/>
    <property type="evidence" value="ECO:0007669"/>
    <property type="project" value="UniProtKB-KW"/>
</dbReference>
<keyword evidence="13" id="KW-0112">Calmodulin-binding</keyword>
<dbReference type="FunFam" id="2.70.150.10:FF:000001">
    <property type="entry name" value="Calcium-transporting ATPase"/>
    <property type="match status" value="1"/>
</dbReference>
<keyword evidence="15 18" id="KW-1133">Transmembrane helix</keyword>
<dbReference type="InterPro" id="IPR059000">
    <property type="entry name" value="ATPase_P-type_domA"/>
</dbReference>
<dbReference type="SFLD" id="SFLDF00027">
    <property type="entry name" value="p-type_atpase"/>
    <property type="match status" value="1"/>
</dbReference>
<dbReference type="Gene3D" id="3.40.50.1000">
    <property type="entry name" value="HAD superfamily/HAD-like"/>
    <property type="match status" value="1"/>
</dbReference>
<keyword evidence="4" id="KW-1003">Cell membrane</keyword>
<dbReference type="GO" id="GO:0030165">
    <property type="term" value="F:PDZ domain binding"/>
    <property type="evidence" value="ECO:0007669"/>
    <property type="project" value="TreeGrafter"/>
</dbReference>
<dbReference type="Pfam" id="PF12424">
    <property type="entry name" value="ATP_Ca_trans_C"/>
    <property type="match status" value="1"/>
</dbReference>
<keyword evidence="5" id="KW-0597">Phosphoprotein</keyword>
<feature type="region of interest" description="Disordered" evidence="19">
    <location>
        <begin position="1194"/>
        <end position="1243"/>
    </location>
</feature>
<keyword evidence="9 18" id="KW-0547">Nucleotide-binding</keyword>
<dbReference type="PRINTS" id="PR00119">
    <property type="entry name" value="CATATPASE"/>
</dbReference>
<evidence type="ECO:0000256" key="4">
    <source>
        <dbReference type="ARBA" id="ARBA00022475"/>
    </source>
</evidence>
<dbReference type="EC" id="7.2.2.10" evidence="18"/>
<dbReference type="PANTHER" id="PTHR24093">
    <property type="entry name" value="CATION TRANSPORTING ATPASE"/>
    <property type="match status" value="1"/>
</dbReference>
<feature type="compositionally biased region" description="Low complexity" evidence="19">
    <location>
        <begin position="314"/>
        <end position="329"/>
    </location>
</feature>
<dbReference type="Gene3D" id="1.20.1110.10">
    <property type="entry name" value="Calcium-transporting ATPase, transmembrane domain"/>
    <property type="match status" value="3"/>
</dbReference>
<sequence length="1243" mass="136806">MGDMTNSDFYSKNQRNESSHGGEFGCTMEELRSLMELRGTEAVVKIKETYGDTDAICRRLKTSSVEGLPGTAPDLEKRKQIFGQNFIPPKKPKTFLQLVWEALQDVTLIILEIAAIISLGLSFYHPPGESNEGCATAQGGAEDEGEAEAGWIEGAAILLSVICVVLVTAFNDWSKEKQFRGLQSRIEQEQKFTVVRAGQVVQIPVAEIVVGDIAQVKYGDLLPADGLFIQGNDLKIDESSLTGESDQVRKSVDKDPMLLSGTHVMEGSGRMVVTAVGVNSQTGIIFTLLGAGGEEEEKKDKKGVKKGDGLQLPAADGAAGSNAADSANASLVNGKMQDGNVDASQSKAKQQDGAAAMEMQPLKSAEGGDADDKKKANMHKKEKSVLQGKLTKLAVQIGKAGLVMSAITVIILVLYFTVDTFVVNKKPWLPECTPVYVQYFVKFFIIGVTVLVVAVPEGLPLAVTISLAYSVKKMMKDNNLVRHLDACETMGNATAICSDKTGTLTTNRMTVVQAYVGDVHYKEIPDPSSINAKTMELLVNAIAINSAYTTKILPPEKEGALPRQVGNKTECGLLGFVLDLKQDYEPVRSQMPEEKLYKVYTFNSVRKSMSTVIKMPDESFRMYSKGASEIMLKKCCKILNGAGEPRVFRPRDRDEMVKKVIEPMACDGLRTICVAYRDFPSSPEPDWDNENDILNDLTCICVVGIEDPVRPEVPEAIRKCQRAGITVRMVTGDNINTARAIAIKCGIIHPGEDFLCLEGKEFNRRIRNEKGEIEQERIDKIWPKLRVLARSSPTDKHTLVKGIIDSTHTEQRQVVAVTGDGTNDGPALKKADVGFAMGIAGTDVAKEASDIILTDDNFSSIVKAVMWGRNVYDSISKFLQFQLTVNVVAVIVAFTGACITQDSPLKAVQMLWVNLIMDTFASLALATEPPTETLLLRKPYGRNKPLISRTMMKNILGHAVYQLTLIFTLLFVGEKMFQIDSGRNAPLHSPPSEHYTIIFNTFVMMQLFNEINARKIHGERNVFDGIFSNPIFCTIVLGTFAIQIVIVQFGGKPFSCSPLQLDQWMWCIFIGLGELVWGQVIATIPTSRLKFLKEAGRLTQKEEIPEEELNEDVEEIDHAERELRRGQILWFRGLNRIQTQIRVVKAFRSSLYEGLEKPESRTSIHNFMAHPEFRIEDSQPHIPLIDDTDLEEDAALKQNSSPPSSLNKNNSAIDSGINLTTDTSKSATSSSPGSPIHSLETSL</sequence>
<feature type="compositionally biased region" description="Low complexity" evidence="19">
    <location>
        <begin position="1196"/>
        <end position="1211"/>
    </location>
</feature>
<gene>
    <name evidence="21 22" type="primary">ATP2B2</name>
</gene>
<dbReference type="InterPro" id="IPR023214">
    <property type="entry name" value="HAD_sf"/>
</dbReference>
<dbReference type="PRINTS" id="PR00121">
    <property type="entry name" value="NAKATPASE"/>
</dbReference>
<dbReference type="SUPFAM" id="SSF81660">
    <property type="entry name" value="Metal cation-transporting ATPase, ATP-binding domain N"/>
    <property type="match status" value="1"/>
</dbReference>
<evidence type="ECO:0000256" key="2">
    <source>
        <dbReference type="ARBA" id="ARBA00006124"/>
    </source>
</evidence>
<dbReference type="InterPro" id="IPR023298">
    <property type="entry name" value="ATPase_P-typ_TM_dom_sf"/>
</dbReference>
<keyword evidence="10 18" id="KW-0106">Calcium</keyword>
<comment type="caution">
    <text evidence="18">Lacks conserved residue(s) required for the propagation of feature annotation.</text>
</comment>
<dbReference type="InterPro" id="IPR001757">
    <property type="entry name" value="P_typ_ATPase"/>
</dbReference>
<name>A0A9W3G2P6_CAMBA</name>
<reference evidence="21 22" key="1">
    <citation type="submission" date="2025-08" db="UniProtKB">
        <authorList>
            <consortium name="RefSeq"/>
        </authorList>
    </citation>
    <scope>IDENTIFICATION</scope>
</reference>
<dbReference type="InterPro" id="IPR023299">
    <property type="entry name" value="ATPase_P-typ_cyto_dom_N"/>
</dbReference>
<evidence type="ECO:0000256" key="8">
    <source>
        <dbReference type="ARBA" id="ARBA00022723"/>
    </source>
</evidence>
<dbReference type="FunFam" id="1.20.1110.10:FF:000001">
    <property type="entry name" value="Calcium-transporting ATPase"/>
    <property type="match status" value="1"/>
</dbReference>
<dbReference type="FunFam" id="1.20.1110.10:FF:000008">
    <property type="entry name" value="Calcium-transporting ATPase"/>
    <property type="match status" value="1"/>
</dbReference>
<evidence type="ECO:0000256" key="5">
    <source>
        <dbReference type="ARBA" id="ARBA00022553"/>
    </source>
</evidence>
<evidence type="ECO:0000256" key="17">
    <source>
        <dbReference type="ARBA" id="ARBA00023136"/>
    </source>
</evidence>
<dbReference type="SUPFAM" id="SSF81653">
    <property type="entry name" value="Calcium ATPase, transduction domain A"/>
    <property type="match status" value="1"/>
</dbReference>
<dbReference type="GO" id="GO:0016887">
    <property type="term" value="F:ATP hydrolysis activity"/>
    <property type="evidence" value="ECO:0007669"/>
    <property type="project" value="InterPro"/>
</dbReference>
<organism evidence="21">
    <name type="scientific">Camelus bactrianus</name>
    <name type="common">Bactrian camel</name>
    <dbReference type="NCBI Taxonomy" id="9837"/>
    <lineage>
        <taxon>Eukaryota</taxon>
        <taxon>Metazoa</taxon>
        <taxon>Chordata</taxon>
        <taxon>Craniata</taxon>
        <taxon>Vertebrata</taxon>
        <taxon>Euteleostomi</taxon>
        <taxon>Mammalia</taxon>
        <taxon>Eutheria</taxon>
        <taxon>Laurasiatheria</taxon>
        <taxon>Artiodactyla</taxon>
        <taxon>Tylopoda</taxon>
        <taxon>Camelidae</taxon>
        <taxon>Camelus</taxon>
    </lineage>
</organism>
<dbReference type="SFLD" id="SFLDG00002">
    <property type="entry name" value="C1.7:_P-type_atpase_like"/>
    <property type="match status" value="1"/>
</dbReference>
<comment type="subcellular location">
    <subcellularLocation>
        <location evidence="1">Cell membrane</location>
        <topology evidence="1">Multi-pass membrane protein</topology>
    </subcellularLocation>
    <subcellularLocation>
        <location evidence="18">Membrane</location>
        <topology evidence="18">Multi-pass membrane protein</topology>
    </subcellularLocation>
</comment>
<feature type="region of interest" description="Disordered" evidence="19">
    <location>
        <begin position="296"/>
        <end position="375"/>
    </location>
</feature>
<comment type="function">
    <text evidence="18">Catalyzes the hydrolysis of ATP coupled with the transport of calcium.</text>
</comment>
<dbReference type="GO" id="GO:0098978">
    <property type="term" value="C:glutamatergic synapse"/>
    <property type="evidence" value="ECO:0007669"/>
    <property type="project" value="UniProtKB-ARBA"/>
</dbReference>
<keyword evidence="8" id="KW-0479">Metal-binding</keyword>
<dbReference type="SFLD" id="SFLDS00003">
    <property type="entry name" value="Haloacid_Dehalogenase"/>
    <property type="match status" value="1"/>
</dbReference>
<dbReference type="NCBIfam" id="TIGR01517">
    <property type="entry name" value="ATPase-IIB_Ca"/>
    <property type="match status" value="1"/>
</dbReference>
<feature type="transmembrane region" description="Helical" evidence="18">
    <location>
        <begin position="402"/>
        <end position="423"/>
    </location>
</feature>
<dbReference type="GO" id="GO:0005524">
    <property type="term" value="F:ATP binding"/>
    <property type="evidence" value="ECO:0007669"/>
    <property type="project" value="UniProtKB-KW"/>
</dbReference>
<dbReference type="CDD" id="cd02081">
    <property type="entry name" value="P-type_ATPase_Ca_PMCA-like"/>
    <property type="match status" value="1"/>
</dbReference>
<dbReference type="FunFam" id="1.20.1110.10:FF:000002">
    <property type="entry name" value="Calcium-transporting ATPase"/>
    <property type="match status" value="1"/>
</dbReference>
<dbReference type="RefSeq" id="XP_045371279.1">
    <property type="nucleotide sequence ID" value="XM_045515323.1"/>
</dbReference>
<feature type="transmembrane region" description="Helical" evidence="18">
    <location>
        <begin position="1031"/>
        <end position="1051"/>
    </location>
</feature>
<keyword evidence="14" id="KW-1278">Translocase</keyword>
<dbReference type="NCBIfam" id="TIGR01494">
    <property type="entry name" value="ATPase_P-type"/>
    <property type="match status" value="3"/>
</dbReference>
<feature type="transmembrane region" description="Helical" evidence="18">
    <location>
        <begin position="98"/>
        <end position="121"/>
    </location>
</feature>
<feature type="transmembrane region" description="Helical" evidence="18">
    <location>
        <begin position="151"/>
        <end position="170"/>
    </location>
</feature>
<evidence type="ECO:0000256" key="14">
    <source>
        <dbReference type="ARBA" id="ARBA00022967"/>
    </source>
</evidence>
<evidence type="ECO:0000256" key="16">
    <source>
        <dbReference type="ARBA" id="ARBA00023065"/>
    </source>
</evidence>
<dbReference type="FunFam" id="3.40.1110.10:FF:000032">
    <property type="entry name" value="Calcium-transporting ATPase"/>
    <property type="match status" value="1"/>
</dbReference>
<dbReference type="SMART" id="SM00831">
    <property type="entry name" value="Cation_ATPase_N"/>
    <property type="match status" value="1"/>
</dbReference>
<dbReference type="GO" id="GO:0005388">
    <property type="term" value="F:P-type calcium transporter activity"/>
    <property type="evidence" value="ECO:0007669"/>
    <property type="project" value="UniProtKB-EC"/>
</dbReference>
<dbReference type="GO" id="GO:0098839">
    <property type="term" value="C:postsynaptic density membrane"/>
    <property type="evidence" value="ECO:0007669"/>
    <property type="project" value="TreeGrafter"/>
</dbReference>
<feature type="transmembrane region" description="Helical" evidence="18">
    <location>
        <begin position="443"/>
        <end position="469"/>
    </location>
</feature>
<evidence type="ECO:0000256" key="1">
    <source>
        <dbReference type="ARBA" id="ARBA00004651"/>
    </source>
</evidence>
<evidence type="ECO:0000256" key="10">
    <source>
        <dbReference type="ARBA" id="ARBA00022837"/>
    </source>
</evidence>
<evidence type="ECO:0000256" key="19">
    <source>
        <dbReference type="SAM" id="MobiDB-lite"/>
    </source>
</evidence>
<evidence type="ECO:0000256" key="7">
    <source>
        <dbReference type="ARBA" id="ARBA00022692"/>
    </source>
</evidence>
<feature type="region of interest" description="Disordered" evidence="19">
    <location>
        <begin position="1"/>
        <end position="24"/>
    </location>
</feature>
<comment type="similarity">
    <text evidence="2 18">Belongs to the cation transport ATPase (P-type) (TC 3.A.3) family. Type IIB subfamily.</text>
</comment>
<feature type="compositionally biased region" description="Low complexity" evidence="19">
    <location>
        <begin position="1220"/>
        <end position="1234"/>
    </location>
</feature>
<dbReference type="Pfam" id="PF00689">
    <property type="entry name" value="Cation_ATPase_C"/>
    <property type="match status" value="1"/>
</dbReference>
<evidence type="ECO:0000256" key="18">
    <source>
        <dbReference type="RuleBase" id="RU361146"/>
    </source>
</evidence>
<dbReference type="InterPro" id="IPR008250">
    <property type="entry name" value="ATPase_P-typ_transduc_dom_A_sf"/>
</dbReference>
<dbReference type="GO" id="GO:0051480">
    <property type="term" value="P:regulation of cytosolic calcium ion concentration"/>
    <property type="evidence" value="ECO:0007669"/>
    <property type="project" value="TreeGrafter"/>
</dbReference>
<dbReference type="InterPro" id="IPR004014">
    <property type="entry name" value="ATPase_P-typ_cation-transptr_N"/>
</dbReference>
<keyword evidence="16 18" id="KW-0406">Ion transport</keyword>
<feature type="transmembrane region" description="Helical" evidence="18">
    <location>
        <begin position="955"/>
        <end position="973"/>
    </location>
</feature>
<keyword evidence="7 18" id="KW-0812">Transmembrane</keyword>
<dbReference type="PANTHER" id="PTHR24093:SF377">
    <property type="entry name" value="PLASMA MEMBRANE CALCIUM-TRANSPORTING ATPASE 2"/>
    <property type="match status" value="1"/>
</dbReference>
<proteinExistence type="inferred from homology"/>
<evidence type="ECO:0000256" key="12">
    <source>
        <dbReference type="ARBA" id="ARBA00022842"/>
    </source>
</evidence>
<dbReference type="InterPro" id="IPR006068">
    <property type="entry name" value="ATPase_P-typ_cation-transptr_C"/>
</dbReference>
<dbReference type="AlphaFoldDB" id="A0A9W3G2P6"/>
<evidence type="ECO:0000313" key="21">
    <source>
        <dbReference type="RefSeq" id="XP_045371276.1"/>
    </source>
</evidence>
<dbReference type="InterPro" id="IPR044492">
    <property type="entry name" value="P_typ_ATPase_HD_dom"/>
</dbReference>
<protein>
    <recommendedName>
        <fullName evidence="18">Calcium-transporting ATPase</fullName>
        <ecNumber evidence="18">7.2.2.10</ecNumber>
    </recommendedName>
</protein>
<dbReference type="InterPro" id="IPR022141">
    <property type="entry name" value="ATP_Ca_trans_C"/>
</dbReference>
<dbReference type="RefSeq" id="XP_045371276.1">
    <property type="nucleotide sequence ID" value="XM_045515320.1"/>
</dbReference>
<evidence type="ECO:0000256" key="6">
    <source>
        <dbReference type="ARBA" id="ARBA00022568"/>
    </source>
</evidence>
<dbReference type="Pfam" id="PF13246">
    <property type="entry name" value="Cation_ATPase"/>
    <property type="match status" value="1"/>
</dbReference>